<keyword evidence="4 6" id="KW-0694">RNA-binding</keyword>
<dbReference type="CDD" id="cd12281">
    <property type="entry name" value="RRM1_TatSF1_like"/>
    <property type="match status" value="1"/>
</dbReference>
<gene>
    <name evidence="9" type="ORF">BT93_L0891</name>
</gene>
<dbReference type="InterPro" id="IPR025640">
    <property type="entry name" value="GYF_2"/>
</dbReference>
<dbReference type="GO" id="GO:0005686">
    <property type="term" value="C:U2 snRNP"/>
    <property type="evidence" value="ECO:0007669"/>
    <property type="project" value="TreeGrafter"/>
</dbReference>
<dbReference type="Gene3D" id="3.30.70.330">
    <property type="match status" value="2"/>
</dbReference>
<dbReference type="Pfam" id="PF14237">
    <property type="entry name" value="GYF_2"/>
    <property type="match status" value="1"/>
</dbReference>
<name>A0A8T0CXN6_CORYI</name>
<dbReference type="GO" id="GO:0000398">
    <property type="term" value="P:mRNA splicing, via spliceosome"/>
    <property type="evidence" value="ECO:0007669"/>
    <property type="project" value="InterPro"/>
</dbReference>
<feature type="domain" description="RRM" evidence="8">
    <location>
        <begin position="233"/>
        <end position="320"/>
    </location>
</feature>
<proteinExistence type="inferred from homology"/>
<dbReference type="PANTHER" id="PTHR15608:SF0">
    <property type="entry name" value="HIV TAT-SPECIFIC FACTOR 1"/>
    <property type="match status" value="1"/>
</dbReference>
<dbReference type="SMART" id="SM00360">
    <property type="entry name" value="RRM"/>
    <property type="match status" value="2"/>
</dbReference>
<evidence type="ECO:0000313" key="9">
    <source>
        <dbReference type="EMBL" id="KAF7852333.1"/>
    </source>
</evidence>
<dbReference type="InterPro" id="IPR012677">
    <property type="entry name" value="Nucleotide-bd_a/b_plait_sf"/>
</dbReference>
<sequence>MASEVGWYILGDNQQNVGPYASSELLEHLKNGFLSGDTLVWAEGRADWQPLSSVPELMLPLSDNGDASQNPAVLNSEEEFEKWQRELRESEGVGSNNGSQSVSAGVDFEEGDLIRPSTPPEGEEEFVDDDGTRYKWDRGLRAWAPQENIPVNSDHYGLEEMTFLQEEEVFSTGNLDEPTKEEVHEPADIAEARTVSDSEEAKPNAKRKLPEKEASKKEPNKPPDSWFELKVNTHVYVTGLPEDVTMEEVVEVFSKCGILKEDPETKNPRVKIYVDKETGRKKGDALVTYLKEPSVALAIQILDGAPFRPGGKVPMSVSQAKFEQRGDKFISKQVDSKKKKKLKRVEEKMLGWGGRDDAKVLVPTTVVLQHMFAPAEMRADENLHAELEEDVREECVKLGPVDSVKVCENHPQGVVLVKFKDRKDAQKCIELMNGRWFGGRQILASEDDGSVNHALVRDLDEDAARLEQFGAELENE</sequence>
<dbReference type="SMART" id="SM00361">
    <property type="entry name" value="RRM_1"/>
    <property type="match status" value="1"/>
</dbReference>
<keyword evidence="3" id="KW-0677">Repeat</keyword>
<keyword evidence="5" id="KW-0508">mRNA splicing</keyword>
<evidence type="ECO:0000259" key="8">
    <source>
        <dbReference type="PROSITE" id="PS50102"/>
    </source>
</evidence>
<accession>A0A8T0CXN6</accession>
<dbReference type="FunFam" id="3.30.70.330:FF:000105">
    <property type="entry name" value="HIV Tat-specific factor 1 homolog"/>
    <property type="match status" value="1"/>
</dbReference>
<evidence type="ECO:0000256" key="7">
    <source>
        <dbReference type="SAM" id="MobiDB-lite"/>
    </source>
</evidence>
<dbReference type="CDD" id="cd12285">
    <property type="entry name" value="RRM3_RBM39_like"/>
    <property type="match status" value="1"/>
</dbReference>
<feature type="compositionally biased region" description="Basic and acidic residues" evidence="7">
    <location>
        <begin position="177"/>
        <end position="221"/>
    </location>
</feature>
<dbReference type="InterPro" id="IPR035979">
    <property type="entry name" value="RBD_domain_sf"/>
</dbReference>
<protein>
    <recommendedName>
        <fullName evidence="8">RRM domain-containing protein</fullName>
    </recommendedName>
</protein>
<comment type="similarity">
    <text evidence="1">Belongs to the HTATSF1 family.</text>
</comment>
<reference evidence="9" key="1">
    <citation type="submission" date="2020-05" db="EMBL/GenBank/DDBJ databases">
        <title>WGS assembly of Corymbia citriodora subspecies variegata.</title>
        <authorList>
            <person name="Barry K."/>
            <person name="Hundley H."/>
            <person name="Shu S."/>
            <person name="Jenkins J."/>
            <person name="Grimwood J."/>
            <person name="Baten A."/>
        </authorList>
    </citation>
    <scope>NUCLEOTIDE SEQUENCE</scope>
    <source>
        <strain evidence="9">CV2-018</strain>
    </source>
</reference>
<evidence type="ECO:0000256" key="6">
    <source>
        <dbReference type="PROSITE-ProRule" id="PRU00176"/>
    </source>
</evidence>
<evidence type="ECO:0000256" key="4">
    <source>
        <dbReference type="ARBA" id="ARBA00022884"/>
    </source>
</evidence>
<dbReference type="InterPro" id="IPR003954">
    <property type="entry name" value="RRM_euk-type"/>
</dbReference>
<evidence type="ECO:0000313" key="10">
    <source>
        <dbReference type="Proteomes" id="UP000806378"/>
    </source>
</evidence>
<dbReference type="Proteomes" id="UP000806378">
    <property type="component" value="Unassembled WGS sequence"/>
</dbReference>
<organism evidence="9 10">
    <name type="scientific">Corymbia citriodora subsp. variegata</name>
    <dbReference type="NCBI Taxonomy" id="360336"/>
    <lineage>
        <taxon>Eukaryota</taxon>
        <taxon>Viridiplantae</taxon>
        <taxon>Streptophyta</taxon>
        <taxon>Embryophyta</taxon>
        <taxon>Tracheophyta</taxon>
        <taxon>Spermatophyta</taxon>
        <taxon>Magnoliopsida</taxon>
        <taxon>eudicotyledons</taxon>
        <taxon>Gunneridae</taxon>
        <taxon>Pentapetalae</taxon>
        <taxon>rosids</taxon>
        <taxon>malvids</taxon>
        <taxon>Myrtales</taxon>
        <taxon>Myrtaceae</taxon>
        <taxon>Myrtoideae</taxon>
        <taxon>Eucalypteae</taxon>
        <taxon>Corymbia</taxon>
    </lineage>
</organism>
<dbReference type="EMBL" id="MU089516">
    <property type="protein sequence ID" value="KAF7852333.1"/>
    <property type="molecule type" value="Genomic_DNA"/>
</dbReference>
<feature type="domain" description="RRM" evidence="8">
    <location>
        <begin position="364"/>
        <end position="449"/>
    </location>
</feature>
<dbReference type="PROSITE" id="PS50102">
    <property type="entry name" value="RRM"/>
    <property type="match status" value="2"/>
</dbReference>
<dbReference type="PANTHER" id="PTHR15608">
    <property type="entry name" value="SPLICING FACTOR U2AF-ASSOCIATED PROTEIN 2"/>
    <property type="match status" value="1"/>
</dbReference>
<dbReference type="AlphaFoldDB" id="A0A8T0CXN6"/>
<dbReference type="GO" id="GO:0003723">
    <property type="term" value="F:RNA binding"/>
    <property type="evidence" value="ECO:0007669"/>
    <property type="project" value="UniProtKB-UniRule"/>
</dbReference>
<dbReference type="SUPFAM" id="SSF55277">
    <property type="entry name" value="GYF domain"/>
    <property type="match status" value="1"/>
</dbReference>
<keyword evidence="10" id="KW-1185">Reference proteome</keyword>
<evidence type="ECO:0000256" key="5">
    <source>
        <dbReference type="ARBA" id="ARBA00023187"/>
    </source>
</evidence>
<dbReference type="InterPro" id="IPR035445">
    <property type="entry name" value="GYF-like_dom_sf"/>
</dbReference>
<dbReference type="SUPFAM" id="SSF54928">
    <property type="entry name" value="RNA-binding domain, RBD"/>
    <property type="match status" value="2"/>
</dbReference>
<evidence type="ECO:0000256" key="2">
    <source>
        <dbReference type="ARBA" id="ARBA00022664"/>
    </source>
</evidence>
<dbReference type="Gramene" id="rna-gnl|WGS:JABURB|Cocit.L0891.1">
    <property type="protein sequence ID" value="cds-KAF7852333.1"/>
    <property type="gene ID" value="gene-BT93_L0891"/>
</dbReference>
<dbReference type="InterPro" id="IPR034393">
    <property type="entry name" value="TatSF1-like"/>
</dbReference>
<dbReference type="InterPro" id="IPR000504">
    <property type="entry name" value="RRM_dom"/>
</dbReference>
<dbReference type="InterPro" id="IPR034392">
    <property type="entry name" value="TatSF1-like_RRM1"/>
</dbReference>
<evidence type="ECO:0000256" key="3">
    <source>
        <dbReference type="ARBA" id="ARBA00022737"/>
    </source>
</evidence>
<dbReference type="OrthoDB" id="10258585at2759"/>
<dbReference type="Pfam" id="PF00076">
    <property type="entry name" value="RRM_1"/>
    <property type="match status" value="2"/>
</dbReference>
<dbReference type="FunFam" id="3.30.70.330:FF:000329">
    <property type="entry name" value="splicing factor U2AF-associated protein 2"/>
    <property type="match status" value="1"/>
</dbReference>
<evidence type="ECO:0000256" key="1">
    <source>
        <dbReference type="ARBA" id="ARBA00007747"/>
    </source>
</evidence>
<dbReference type="GO" id="GO:0005684">
    <property type="term" value="C:U2-type spliceosomal complex"/>
    <property type="evidence" value="ECO:0007669"/>
    <property type="project" value="TreeGrafter"/>
</dbReference>
<keyword evidence="2" id="KW-0507">mRNA processing</keyword>
<feature type="region of interest" description="Disordered" evidence="7">
    <location>
        <begin position="176"/>
        <end position="225"/>
    </location>
</feature>
<comment type="caution">
    <text evidence="9">The sequence shown here is derived from an EMBL/GenBank/DDBJ whole genome shotgun (WGS) entry which is preliminary data.</text>
</comment>